<dbReference type="AlphaFoldDB" id="A0A2C5X714"/>
<sequence>MHRFTDEGHGWEGGFFSLVFWNLGAQRKNNAVAQDDDDPPSDQTLRLRGFVARAYMMDLAVLAGASDKVVCAVSAMGCRLLAVMMGWDRAFEQGGWVNVDRGRSGWTGL</sequence>
<dbReference type="Proteomes" id="UP000226431">
    <property type="component" value="Unassembled WGS sequence"/>
</dbReference>
<keyword evidence="2" id="KW-1185">Reference proteome</keyword>
<evidence type="ECO:0000313" key="1">
    <source>
        <dbReference type="EMBL" id="PHH58859.1"/>
    </source>
</evidence>
<accession>A0A2C5X714</accession>
<organism evidence="1 2">
    <name type="scientific">Ophiocordyceps camponoti-rufipedis</name>
    <dbReference type="NCBI Taxonomy" id="2004952"/>
    <lineage>
        <taxon>Eukaryota</taxon>
        <taxon>Fungi</taxon>
        <taxon>Dikarya</taxon>
        <taxon>Ascomycota</taxon>
        <taxon>Pezizomycotina</taxon>
        <taxon>Sordariomycetes</taxon>
        <taxon>Hypocreomycetidae</taxon>
        <taxon>Hypocreales</taxon>
        <taxon>Ophiocordycipitaceae</taxon>
        <taxon>Ophiocordyceps</taxon>
    </lineage>
</organism>
<gene>
    <name evidence="1" type="ORF">CDD80_1943</name>
</gene>
<dbReference type="OrthoDB" id="2392789at2759"/>
<evidence type="ECO:0000313" key="2">
    <source>
        <dbReference type="Proteomes" id="UP000226431"/>
    </source>
</evidence>
<reference evidence="1 2" key="1">
    <citation type="submission" date="2017-06" db="EMBL/GenBank/DDBJ databases">
        <title>Ant-infecting Ophiocordyceps genomes reveal a high diversity of potential behavioral manipulation genes and a possible major role for enterotoxins.</title>
        <authorList>
            <person name="De Bekker C."/>
            <person name="Evans H.C."/>
            <person name="Brachmann A."/>
            <person name="Hughes D.P."/>
        </authorList>
    </citation>
    <scope>NUCLEOTIDE SEQUENCE [LARGE SCALE GENOMIC DNA]</scope>
    <source>
        <strain evidence="1 2">Map16</strain>
    </source>
</reference>
<dbReference type="EMBL" id="NJES01001884">
    <property type="protein sequence ID" value="PHH58859.1"/>
    <property type="molecule type" value="Genomic_DNA"/>
</dbReference>
<comment type="caution">
    <text evidence="1">The sequence shown here is derived from an EMBL/GenBank/DDBJ whole genome shotgun (WGS) entry which is preliminary data.</text>
</comment>
<protein>
    <submittedName>
        <fullName evidence="1">Uncharacterized protein</fullName>
    </submittedName>
</protein>
<proteinExistence type="predicted"/>
<name>A0A2C5X714_9HYPO</name>